<accession>A0A8S1J9N6</accession>
<dbReference type="OrthoDB" id="573195at2759"/>
<feature type="region of interest" description="Disordered" evidence="3">
    <location>
        <begin position="74"/>
        <end position="115"/>
    </location>
</feature>
<evidence type="ECO:0000256" key="1">
    <source>
        <dbReference type="ARBA" id="ARBA00010520"/>
    </source>
</evidence>
<organism evidence="4 5">
    <name type="scientific">Ostreobium quekettii</name>
    <dbReference type="NCBI Taxonomy" id="121088"/>
    <lineage>
        <taxon>Eukaryota</taxon>
        <taxon>Viridiplantae</taxon>
        <taxon>Chlorophyta</taxon>
        <taxon>core chlorophytes</taxon>
        <taxon>Ulvophyceae</taxon>
        <taxon>TCBD clade</taxon>
        <taxon>Bryopsidales</taxon>
        <taxon>Ostreobineae</taxon>
        <taxon>Ostreobiaceae</taxon>
        <taxon>Ostreobium</taxon>
    </lineage>
</organism>
<dbReference type="Pfam" id="PF04667">
    <property type="entry name" value="Endosulfine"/>
    <property type="match status" value="1"/>
</dbReference>
<evidence type="ECO:0000313" key="4">
    <source>
        <dbReference type="EMBL" id="CAD7703933.1"/>
    </source>
</evidence>
<dbReference type="InterPro" id="IPR006760">
    <property type="entry name" value="Endosulphine"/>
</dbReference>
<proteinExistence type="inferred from homology"/>
<dbReference type="Proteomes" id="UP000708148">
    <property type="component" value="Unassembled WGS sequence"/>
</dbReference>
<name>A0A8S1J9N6_9CHLO</name>
<feature type="compositionally biased region" description="Low complexity" evidence="3">
    <location>
        <begin position="14"/>
        <end position="29"/>
    </location>
</feature>
<dbReference type="AlphaFoldDB" id="A0A8S1J9N6"/>
<evidence type="ECO:0000313" key="5">
    <source>
        <dbReference type="Proteomes" id="UP000708148"/>
    </source>
</evidence>
<protein>
    <submittedName>
        <fullName evidence="4">Uncharacterized protein</fullName>
    </submittedName>
</protein>
<comment type="similarity">
    <text evidence="1 2">Belongs to the endosulfine family.</text>
</comment>
<comment type="caution">
    <text evidence="4">The sequence shown here is derived from an EMBL/GenBank/DDBJ whole genome shotgun (WGS) entry which is preliminary data.</text>
</comment>
<sequence>MMAHPDSSAPPKQPRAADPAAAEQEQAFARTHGHLNLSRNLLKKASTKKRFDSGEWVMERAGLSCSETVPADVPVEQLSPKLGPEGGPLERRPSRLESMLPELDAEKENRERTDG</sequence>
<reference evidence="4" key="1">
    <citation type="submission" date="2020-12" db="EMBL/GenBank/DDBJ databases">
        <authorList>
            <person name="Iha C."/>
        </authorList>
    </citation>
    <scope>NUCLEOTIDE SEQUENCE</scope>
</reference>
<feature type="compositionally biased region" description="Basic and acidic residues" evidence="3">
    <location>
        <begin position="104"/>
        <end position="115"/>
    </location>
</feature>
<evidence type="ECO:0000256" key="3">
    <source>
        <dbReference type="SAM" id="MobiDB-lite"/>
    </source>
</evidence>
<dbReference type="EMBL" id="CAJHUC010002527">
    <property type="protein sequence ID" value="CAD7703933.1"/>
    <property type="molecule type" value="Genomic_DNA"/>
</dbReference>
<gene>
    <name evidence="4" type="ORF">OSTQU699_LOCUS9290</name>
</gene>
<evidence type="ECO:0000256" key="2">
    <source>
        <dbReference type="RuleBase" id="RU363120"/>
    </source>
</evidence>
<feature type="region of interest" description="Disordered" evidence="3">
    <location>
        <begin position="1"/>
        <end position="34"/>
    </location>
</feature>
<keyword evidence="5" id="KW-1185">Reference proteome</keyword>